<dbReference type="SUPFAM" id="SSF48295">
    <property type="entry name" value="TrpR-like"/>
    <property type="match status" value="2"/>
</dbReference>
<dbReference type="InterPro" id="IPR052057">
    <property type="entry name" value="IS150/IS1296_orfA-like"/>
</dbReference>
<comment type="similarity">
    <text evidence="1">Belongs to the IS150/IS1296 orfA family.</text>
</comment>
<dbReference type="InterPro" id="IPR036388">
    <property type="entry name" value="WH-like_DNA-bd_sf"/>
</dbReference>
<dbReference type="GO" id="GO:0043565">
    <property type="term" value="F:sequence-specific DNA binding"/>
    <property type="evidence" value="ECO:0007669"/>
    <property type="project" value="InterPro"/>
</dbReference>
<reference evidence="3 4" key="1">
    <citation type="journal article" date="2015" name="Genome Biol. Evol.">
        <title>Comparative Genomics of Listeria Sensu Lato: Genus-Wide Differences in Evolutionary Dynamics and the Progressive Gain of Complex, Potentially Pathogenicity-Related Traits through Lateral Gene Transfer.</title>
        <authorList>
            <person name="Chiara M."/>
            <person name="Caruso M."/>
            <person name="D'Erchia A.M."/>
            <person name="Manzari C."/>
            <person name="Fraccalvieri R."/>
            <person name="Goffredo E."/>
            <person name="Latorre L."/>
            <person name="Miccolupo A."/>
            <person name="Padalino I."/>
            <person name="Santagada G."/>
            <person name="Chiocco D."/>
            <person name="Pesole G."/>
            <person name="Horner D.S."/>
            <person name="Parisi A."/>
        </authorList>
    </citation>
    <scope>NUCLEOTIDE SEQUENCE [LARGE SCALE GENOMIC DNA]</scope>
    <source>
        <strain evidence="3 4">1991</strain>
    </source>
</reference>
<proteinExistence type="inferred from homology"/>
<dbReference type="PANTHER" id="PTHR33795:SF1">
    <property type="entry name" value="INSERTION ELEMENT IS150 PROTEIN INSJ"/>
    <property type="match status" value="1"/>
</dbReference>
<evidence type="ECO:0000256" key="1">
    <source>
        <dbReference type="ARBA" id="ARBA00038232"/>
    </source>
</evidence>
<dbReference type="RefSeq" id="WP_007477935.1">
    <property type="nucleotide sequence ID" value="NZ_KQ130612.1"/>
</dbReference>
<evidence type="ECO:0000313" key="4">
    <source>
        <dbReference type="Proteomes" id="UP000052258"/>
    </source>
</evidence>
<dbReference type="PANTHER" id="PTHR33795">
    <property type="entry name" value="INSERTION ELEMENT IS150 PROTEIN INSJ"/>
    <property type="match status" value="1"/>
</dbReference>
<protein>
    <submittedName>
        <fullName evidence="3">Transposase</fullName>
    </submittedName>
</protein>
<evidence type="ECO:0000259" key="2">
    <source>
        <dbReference type="Pfam" id="PF13518"/>
    </source>
</evidence>
<sequence length="118" mass="13892">MTINKTSFEKRLCIVKEVLETKKSRNLVAKENNLSCATVRDWIDRYQTFGKNGLHPYKTKAKYSSETKQNAVEDVLYQGASQRTVMRKYKISSSAVLRAWISNYNKQKDLKKYWKRAF</sequence>
<accession>A0A0J8GCF1</accession>
<dbReference type="OrthoDB" id="9797531at2"/>
<evidence type="ECO:0000313" key="3">
    <source>
        <dbReference type="EMBL" id="KMT60372.1"/>
    </source>
</evidence>
<feature type="domain" description="Insertion element IS150 protein InsJ-like helix-turn-helix" evidence="2">
    <location>
        <begin position="10"/>
        <end position="56"/>
    </location>
</feature>
<keyword evidence="4" id="KW-1185">Reference proteome</keyword>
<organism evidence="3 4">
    <name type="scientific">Listeria fleischmannii 1991</name>
    <dbReference type="NCBI Taxonomy" id="1430899"/>
    <lineage>
        <taxon>Bacteria</taxon>
        <taxon>Bacillati</taxon>
        <taxon>Bacillota</taxon>
        <taxon>Bacilli</taxon>
        <taxon>Bacillales</taxon>
        <taxon>Listeriaceae</taxon>
        <taxon>Listeria</taxon>
    </lineage>
</organism>
<dbReference type="Gene3D" id="1.10.10.10">
    <property type="entry name" value="Winged helix-like DNA-binding domain superfamily/Winged helix DNA-binding domain"/>
    <property type="match status" value="2"/>
</dbReference>
<gene>
    <name evidence="3" type="ORF">X560_0878</name>
</gene>
<dbReference type="Pfam" id="PF13518">
    <property type="entry name" value="HTH_28"/>
    <property type="match status" value="1"/>
</dbReference>
<dbReference type="EMBL" id="AZHO01000009">
    <property type="protein sequence ID" value="KMT60372.1"/>
    <property type="molecule type" value="Genomic_DNA"/>
</dbReference>
<comment type="caution">
    <text evidence="3">The sequence shown here is derived from an EMBL/GenBank/DDBJ whole genome shotgun (WGS) entry which is preliminary data.</text>
</comment>
<dbReference type="InterPro" id="IPR010921">
    <property type="entry name" value="Trp_repressor/repl_initiator"/>
</dbReference>
<dbReference type="Proteomes" id="UP000052258">
    <property type="component" value="Unassembled WGS sequence"/>
</dbReference>
<dbReference type="PATRIC" id="fig|1430899.3.peg.903"/>
<dbReference type="AlphaFoldDB" id="A0A0J8GCF1"/>
<dbReference type="InterPro" id="IPR055247">
    <property type="entry name" value="InsJ-like_HTH"/>
</dbReference>
<name>A0A0J8GCF1_9LIST</name>